<evidence type="ECO:0000259" key="2">
    <source>
        <dbReference type="Pfam" id="PF01738"/>
    </source>
</evidence>
<accession>A0ABU2EIU4</accession>
<dbReference type="InterPro" id="IPR002925">
    <property type="entry name" value="Dienelactn_hydro"/>
</dbReference>
<dbReference type="EMBL" id="JAVLSJ010000003">
    <property type="protein sequence ID" value="MDR9848071.1"/>
    <property type="molecule type" value="Genomic_DNA"/>
</dbReference>
<evidence type="ECO:0000313" key="3">
    <source>
        <dbReference type="EMBL" id="MDR9848071.1"/>
    </source>
</evidence>
<dbReference type="Proteomes" id="UP001246576">
    <property type="component" value="Unassembled WGS sequence"/>
</dbReference>
<feature type="domain" description="Dienelactone hydrolase" evidence="2">
    <location>
        <begin position="131"/>
        <end position="324"/>
    </location>
</feature>
<organism evidence="3 4">
    <name type="scientific">Herbaspirillum huttiense subsp. lycopersici</name>
    <dbReference type="NCBI Taxonomy" id="3074428"/>
    <lineage>
        <taxon>Bacteria</taxon>
        <taxon>Pseudomonadati</taxon>
        <taxon>Pseudomonadota</taxon>
        <taxon>Betaproteobacteria</taxon>
        <taxon>Burkholderiales</taxon>
        <taxon>Oxalobacteraceae</taxon>
        <taxon>Herbaspirillum</taxon>
    </lineage>
</organism>
<proteinExistence type="predicted"/>
<protein>
    <submittedName>
        <fullName evidence="3">Dienelactone hydrolase family protein</fullName>
    </submittedName>
</protein>
<evidence type="ECO:0000313" key="4">
    <source>
        <dbReference type="Proteomes" id="UP001246576"/>
    </source>
</evidence>
<dbReference type="Pfam" id="PF01738">
    <property type="entry name" value="DLH"/>
    <property type="match status" value="1"/>
</dbReference>
<sequence length="326" mass="35208">MTTLLSRTAPDAALARPPQHAVLRWFFFIFLLLVASPGLILPGPAMAQDAPMPPAQTVRFPSSDGKTTLTGYLYDPFGAGPHPAIVLLHGRAGLYSSRVNAACSQIGPAIPSPCDASTLTARHLDWTRYWLARGYVVLLVDSFGPRGVAHGFGRHTHGAPERAAVNELTVRPLDAEGALQWLATRSEVDVRRIMLQGWSNGGSTALNVMQRQAARPAGDAPSFAAALVFYPGCGKQALLSSHPEFDKPMQVLLGSADEEVSPLTCERVLRQSIRLRQAPPPVVTLYAGATHDFDDPGRARQSVEANRAARQDAQTRLGPWLDQISR</sequence>
<evidence type="ECO:0000256" key="1">
    <source>
        <dbReference type="ARBA" id="ARBA00022801"/>
    </source>
</evidence>
<gene>
    <name evidence="3" type="ORF">RI048_07580</name>
</gene>
<dbReference type="SUPFAM" id="SSF53474">
    <property type="entry name" value="alpha/beta-Hydrolases"/>
    <property type="match status" value="1"/>
</dbReference>
<name>A0ABU2EIU4_9BURK</name>
<dbReference type="InterPro" id="IPR029058">
    <property type="entry name" value="AB_hydrolase_fold"/>
</dbReference>
<dbReference type="PANTHER" id="PTHR22946:SF9">
    <property type="entry name" value="POLYKETIDE TRANSFERASE AF380"/>
    <property type="match status" value="1"/>
</dbReference>
<dbReference type="GO" id="GO:0016787">
    <property type="term" value="F:hydrolase activity"/>
    <property type="evidence" value="ECO:0007669"/>
    <property type="project" value="UniProtKB-KW"/>
</dbReference>
<keyword evidence="1 3" id="KW-0378">Hydrolase</keyword>
<reference evidence="3" key="1">
    <citation type="submission" date="2023-09" db="EMBL/GenBank/DDBJ databases">
        <title>Description of first Herbaspirillum huttiense subsp. nephrolepsisexaltata and Herbaspirillum huttiense subsp. lycopersicon.</title>
        <authorList>
            <person name="Poudel M."/>
            <person name="Sharma A."/>
            <person name="Goss E."/>
            <person name="Tapia J.H."/>
            <person name="Harmon C.M."/>
            <person name="Jones J.B."/>
        </authorList>
    </citation>
    <scope>NUCLEOTIDE SEQUENCE</scope>
    <source>
        <strain evidence="3">SE1</strain>
    </source>
</reference>
<dbReference type="InterPro" id="IPR050261">
    <property type="entry name" value="FrsA_esterase"/>
</dbReference>
<comment type="caution">
    <text evidence="3">The sequence shown here is derived from an EMBL/GenBank/DDBJ whole genome shotgun (WGS) entry which is preliminary data.</text>
</comment>
<keyword evidence="4" id="KW-1185">Reference proteome</keyword>
<dbReference type="PANTHER" id="PTHR22946">
    <property type="entry name" value="DIENELACTONE HYDROLASE DOMAIN-CONTAINING PROTEIN-RELATED"/>
    <property type="match status" value="1"/>
</dbReference>
<dbReference type="Gene3D" id="3.40.50.1820">
    <property type="entry name" value="alpha/beta hydrolase"/>
    <property type="match status" value="1"/>
</dbReference>